<name>D7FXQ7_ECTSI</name>
<keyword evidence="2 4" id="KW-0689">Ribosomal protein</keyword>
<dbReference type="AlphaFoldDB" id="D7FXQ7"/>
<gene>
    <name evidence="5" type="ORF">Esi_0033_0018</name>
</gene>
<dbReference type="GO" id="GO:0003723">
    <property type="term" value="F:RNA binding"/>
    <property type="evidence" value="ECO:0007669"/>
    <property type="project" value="InterPro"/>
</dbReference>
<dbReference type="InterPro" id="IPR005713">
    <property type="entry name" value="Ribosomal_uS19_euk/arc"/>
</dbReference>
<dbReference type="Pfam" id="PF00203">
    <property type="entry name" value="Ribosomal_S19"/>
    <property type="match status" value="1"/>
</dbReference>
<dbReference type="PANTHER" id="PTHR11880">
    <property type="entry name" value="RIBOSOMAL PROTEIN S19P FAMILY MEMBER"/>
    <property type="match status" value="1"/>
</dbReference>
<dbReference type="InterPro" id="IPR020934">
    <property type="entry name" value="Ribosomal_uS19_CS"/>
</dbReference>
<evidence type="ECO:0000256" key="3">
    <source>
        <dbReference type="ARBA" id="ARBA00023274"/>
    </source>
</evidence>
<dbReference type="InParanoid" id="D7FXQ7"/>
<sequence>MEEFMELVHARARRRMSRGLKRKPMALIKRLRKAKKNAAPGEKPRGIKTHLRNMLIVPEMIGSIVGIYNGKSMNGVEIKPEMVGHYLGEFSITYKPVRHGRPGIGSTNSSRFIPLN</sequence>
<dbReference type="PROSITE" id="PS00323">
    <property type="entry name" value="RIBOSOMAL_S19"/>
    <property type="match status" value="1"/>
</dbReference>
<accession>D7FXQ7</accession>
<dbReference type="FunCoup" id="D7FXQ7">
    <property type="interactions" value="322"/>
</dbReference>
<dbReference type="InterPro" id="IPR023575">
    <property type="entry name" value="Ribosomal_uS19_SF"/>
</dbReference>
<dbReference type="NCBIfam" id="TIGR01025">
    <property type="entry name" value="uS19_arch"/>
    <property type="match status" value="1"/>
</dbReference>
<dbReference type="HAMAP" id="MF_00531">
    <property type="entry name" value="Ribosomal_uS19"/>
    <property type="match status" value="1"/>
</dbReference>
<dbReference type="GO" id="GO:0000028">
    <property type="term" value="P:ribosomal small subunit assembly"/>
    <property type="evidence" value="ECO:0007669"/>
    <property type="project" value="TreeGrafter"/>
</dbReference>
<organism evidence="5 6">
    <name type="scientific">Ectocarpus siliculosus</name>
    <name type="common">Brown alga</name>
    <name type="synonym">Conferva siliculosa</name>
    <dbReference type="NCBI Taxonomy" id="2880"/>
    <lineage>
        <taxon>Eukaryota</taxon>
        <taxon>Sar</taxon>
        <taxon>Stramenopiles</taxon>
        <taxon>Ochrophyta</taxon>
        <taxon>PX clade</taxon>
        <taxon>Phaeophyceae</taxon>
        <taxon>Ectocarpales</taxon>
        <taxon>Ectocarpaceae</taxon>
        <taxon>Ectocarpus</taxon>
    </lineage>
</organism>
<dbReference type="PANTHER" id="PTHR11880:SF2">
    <property type="entry name" value="SMALL RIBOSOMAL SUBUNIT PROTEIN US19"/>
    <property type="match status" value="1"/>
</dbReference>
<dbReference type="OMA" id="CNIISHI"/>
<dbReference type="GO" id="GO:0003735">
    <property type="term" value="F:structural constituent of ribosome"/>
    <property type="evidence" value="ECO:0007669"/>
    <property type="project" value="InterPro"/>
</dbReference>
<evidence type="ECO:0000256" key="2">
    <source>
        <dbReference type="ARBA" id="ARBA00022980"/>
    </source>
</evidence>
<dbReference type="OrthoDB" id="10258210at2759"/>
<evidence type="ECO:0000313" key="5">
    <source>
        <dbReference type="EMBL" id="CBJ26424.1"/>
    </source>
</evidence>
<evidence type="ECO:0000256" key="1">
    <source>
        <dbReference type="ARBA" id="ARBA00007345"/>
    </source>
</evidence>
<dbReference type="Proteomes" id="UP000002630">
    <property type="component" value="Linkage Group LG07"/>
</dbReference>
<dbReference type="Gene3D" id="3.30.860.10">
    <property type="entry name" value="30s Ribosomal Protein S19, Chain A"/>
    <property type="match status" value="1"/>
</dbReference>
<keyword evidence="6" id="KW-1185">Reference proteome</keyword>
<dbReference type="FunFam" id="3.30.860.10:FF:000002">
    <property type="entry name" value="40S ribosomal protein S15"/>
    <property type="match status" value="1"/>
</dbReference>
<dbReference type="GO" id="GO:0006412">
    <property type="term" value="P:translation"/>
    <property type="evidence" value="ECO:0007669"/>
    <property type="project" value="InterPro"/>
</dbReference>
<dbReference type="EMBL" id="FN648520">
    <property type="protein sequence ID" value="CBJ26424.1"/>
    <property type="molecule type" value="Genomic_DNA"/>
</dbReference>
<dbReference type="EMBL" id="FN649732">
    <property type="protein sequence ID" value="CBJ26424.1"/>
    <property type="molecule type" value="Genomic_DNA"/>
</dbReference>
<dbReference type="STRING" id="2880.D7FXQ7"/>
<dbReference type="PRINTS" id="PR00975">
    <property type="entry name" value="RIBOSOMALS19"/>
</dbReference>
<evidence type="ECO:0000313" key="6">
    <source>
        <dbReference type="Proteomes" id="UP000002630"/>
    </source>
</evidence>
<dbReference type="GO" id="GO:0022627">
    <property type="term" value="C:cytosolic small ribosomal subunit"/>
    <property type="evidence" value="ECO:0007669"/>
    <property type="project" value="TreeGrafter"/>
</dbReference>
<dbReference type="SUPFAM" id="SSF54570">
    <property type="entry name" value="Ribosomal protein S19"/>
    <property type="match status" value="1"/>
</dbReference>
<protein>
    <submittedName>
        <fullName evidence="5">Ribosomal protein S15</fullName>
    </submittedName>
</protein>
<proteinExistence type="inferred from homology"/>
<dbReference type="NCBIfam" id="NF003121">
    <property type="entry name" value="PRK04038.1"/>
    <property type="match status" value="1"/>
</dbReference>
<reference evidence="5 6" key="1">
    <citation type="journal article" date="2010" name="Nature">
        <title>The Ectocarpus genome and the independent evolution of multicellularity in brown algae.</title>
        <authorList>
            <person name="Cock J.M."/>
            <person name="Sterck L."/>
            <person name="Rouze P."/>
            <person name="Scornet D."/>
            <person name="Allen A.E."/>
            <person name="Amoutzias G."/>
            <person name="Anthouard V."/>
            <person name="Artiguenave F."/>
            <person name="Aury J.M."/>
            <person name="Badger J.H."/>
            <person name="Beszteri B."/>
            <person name="Billiau K."/>
            <person name="Bonnet E."/>
            <person name="Bothwell J.H."/>
            <person name="Bowler C."/>
            <person name="Boyen C."/>
            <person name="Brownlee C."/>
            <person name="Carrano C.J."/>
            <person name="Charrier B."/>
            <person name="Cho G.Y."/>
            <person name="Coelho S.M."/>
            <person name="Collen J."/>
            <person name="Corre E."/>
            <person name="Da Silva C."/>
            <person name="Delage L."/>
            <person name="Delaroque N."/>
            <person name="Dittami S.M."/>
            <person name="Doulbeau S."/>
            <person name="Elias M."/>
            <person name="Farnham G."/>
            <person name="Gachon C.M."/>
            <person name="Gschloessl B."/>
            <person name="Heesch S."/>
            <person name="Jabbari K."/>
            <person name="Jubin C."/>
            <person name="Kawai H."/>
            <person name="Kimura K."/>
            <person name="Kloareg B."/>
            <person name="Kupper F.C."/>
            <person name="Lang D."/>
            <person name="Le Bail A."/>
            <person name="Leblanc C."/>
            <person name="Lerouge P."/>
            <person name="Lohr M."/>
            <person name="Lopez P.J."/>
            <person name="Martens C."/>
            <person name="Maumus F."/>
            <person name="Michel G."/>
            <person name="Miranda-Saavedra D."/>
            <person name="Morales J."/>
            <person name="Moreau H."/>
            <person name="Motomura T."/>
            <person name="Nagasato C."/>
            <person name="Napoli C.A."/>
            <person name="Nelson D.R."/>
            <person name="Nyvall-Collen P."/>
            <person name="Peters A.F."/>
            <person name="Pommier C."/>
            <person name="Potin P."/>
            <person name="Poulain J."/>
            <person name="Quesneville H."/>
            <person name="Read B."/>
            <person name="Rensing S.A."/>
            <person name="Ritter A."/>
            <person name="Rousvoal S."/>
            <person name="Samanta M."/>
            <person name="Samson G."/>
            <person name="Schroeder D.C."/>
            <person name="Segurens B."/>
            <person name="Strittmatter M."/>
            <person name="Tonon T."/>
            <person name="Tregear J.W."/>
            <person name="Valentin K."/>
            <person name="von Dassow P."/>
            <person name="Yamagishi T."/>
            <person name="Van de Peer Y."/>
            <person name="Wincker P."/>
        </authorList>
    </citation>
    <scope>NUCLEOTIDE SEQUENCE [LARGE SCALE GENOMIC DNA]</scope>
    <source>
        <strain evidence="6">Ec32 / CCAP1310/4</strain>
    </source>
</reference>
<keyword evidence="3 4" id="KW-0687">Ribonucleoprotein</keyword>
<evidence type="ECO:0000256" key="4">
    <source>
        <dbReference type="RuleBase" id="RU003485"/>
    </source>
</evidence>
<dbReference type="PIRSF" id="PIRSF002144">
    <property type="entry name" value="Ribosomal_S19"/>
    <property type="match status" value="1"/>
</dbReference>
<dbReference type="InterPro" id="IPR002222">
    <property type="entry name" value="Ribosomal_uS19"/>
</dbReference>
<dbReference type="eggNOG" id="KOG0898">
    <property type="taxonomic scope" value="Eukaryota"/>
</dbReference>
<comment type="similarity">
    <text evidence="1 4">Belongs to the universal ribosomal protein uS19 family.</text>
</comment>